<dbReference type="UniPathway" id="UPA00126">
    <property type="reaction ID" value="UER00424"/>
</dbReference>
<reference evidence="13 14" key="1">
    <citation type="submission" date="2020-08" db="EMBL/GenBank/DDBJ databases">
        <title>Genomic Encyclopedia of Type Strains, Phase IV (KMG-IV): sequencing the most valuable type-strain genomes for metagenomic binning, comparative biology and taxonomic classification.</title>
        <authorList>
            <person name="Goeker M."/>
        </authorList>
    </citation>
    <scope>NUCLEOTIDE SEQUENCE [LARGE SCALE GENOMIC DNA]</scope>
    <source>
        <strain evidence="13 14">DSM 103733</strain>
    </source>
</reference>
<feature type="binding site" evidence="11">
    <location>
        <position position="124"/>
    </location>
    <ligand>
        <name>alpha-D-mannose 1-phosphate</name>
        <dbReference type="ChEBI" id="CHEBI:58409"/>
    </ligand>
</feature>
<keyword evidence="8 12" id="KW-0460">Magnesium</keyword>
<dbReference type="SFLD" id="SFLDG01140">
    <property type="entry name" value="C2.B:_Phosphomannomutase_and_P"/>
    <property type="match status" value="1"/>
</dbReference>
<dbReference type="GO" id="GO:0005829">
    <property type="term" value="C:cytosol"/>
    <property type="evidence" value="ECO:0007669"/>
    <property type="project" value="TreeGrafter"/>
</dbReference>
<evidence type="ECO:0000256" key="6">
    <source>
        <dbReference type="ARBA" id="ARBA00022490"/>
    </source>
</evidence>
<dbReference type="EMBL" id="JACHEK010000003">
    <property type="protein sequence ID" value="MBB6143766.1"/>
    <property type="molecule type" value="Genomic_DNA"/>
</dbReference>
<dbReference type="PANTHER" id="PTHR10466:SF0">
    <property type="entry name" value="PHOSPHOMANNOMUTASE"/>
    <property type="match status" value="1"/>
</dbReference>
<evidence type="ECO:0000256" key="11">
    <source>
        <dbReference type="PIRSR" id="PIRSR605002-2"/>
    </source>
</evidence>
<evidence type="ECO:0000256" key="4">
    <source>
        <dbReference type="ARBA" id="ARBA00011738"/>
    </source>
</evidence>
<comment type="caution">
    <text evidence="13">The sequence shown here is derived from an EMBL/GenBank/DDBJ whole genome shotgun (WGS) entry which is preliminary data.</text>
</comment>
<dbReference type="GO" id="GO:0009298">
    <property type="term" value="P:GDP-mannose biosynthetic process"/>
    <property type="evidence" value="ECO:0007669"/>
    <property type="project" value="UniProtKB-UniPathway"/>
</dbReference>
<dbReference type="GO" id="GO:0046872">
    <property type="term" value="F:metal ion binding"/>
    <property type="evidence" value="ECO:0007669"/>
    <property type="project" value="UniProtKB-KW"/>
</dbReference>
<evidence type="ECO:0000313" key="14">
    <source>
        <dbReference type="Proteomes" id="UP000538666"/>
    </source>
</evidence>
<comment type="subunit">
    <text evidence="4">Homodimer.</text>
</comment>
<dbReference type="Gene3D" id="3.30.1240.20">
    <property type="match status" value="1"/>
</dbReference>
<feature type="binding site" evidence="11">
    <location>
        <position position="177"/>
    </location>
    <ligand>
        <name>alpha-D-mannose 1-phosphate</name>
        <dbReference type="ChEBI" id="CHEBI:58409"/>
    </ligand>
</feature>
<feature type="binding site" evidence="11">
    <location>
        <position position="175"/>
    </location>
    <ligand>
        <name>alpha-D-mannose 1-phosphate</name>
        <dbReference type="ChEBI" id="CHEBI:58409"/>
    </ligand>
</feature>
<keyword evidence="6" id="KW-0963">Cytoplasm</keyword>
<dbReference type="GO" id="GO:0016791">
    <property type="term" value="F:phosphatase activity"/>
    <property type="evidence" value="ECO:0007669"/>
    <property type="project" value="UniProtKB-ARBA"/>
</dbReference>
<dbReference type="SFLD" id="SFLDG01143">
    <property type="entry name" value="C2.B.3:_Phosphomannomutase_Lik"/>
    <property type="match status" value="1"/>
</dbReference>
<dbReference type="InterPro" id="IPR023214">
    <property type="entry name" value="HAD_sf"/>
</dbReference>
<dbReference type="Pfam" id="PF03332">
    <property type="entry name" value="PMM"/>
    <property type="match status" value="1"/>
</dbReference>
<keyword evidence="9" id="KW-0413">Isomerase</keyword>
<evidence type="ECO:0000256" key="9">
    <source>
        <dbReference type="ARBA" id="ARBA00023235"/>
    </source>
</evidence>
<evidence type="ECO:0000256" key="8">
    <source>
        <dbReference type="ARBA" id="ARBA00022842"/>
    </source>
</evidence>
<dbReference type="NCBIfam" id="TIGR01484">
    <property type="entry name" value="HAD-SF-IIB"/>
    <property type="match status" value="1"/>
</dbReference>
<dbReference type="PANTHER" id="PTHR10466">
    <property type="entry name" value="PHOSPHOMANNOMUTASE"/>
    <property type="match status" value="1"/>
</dbReference>
<name>A0A841JR14_9BACT</name>
<protein>
    <recommendedName>
        <fullName evidence="5">phosphomannomutase</fullName>
        <ecNumber evidence="5">5.4.2.8</ecNumber>
    </recommendedName>
</protein>
<proteinExistence type="inferred from homology"/>
<feature type="active site" description="Nucleophile" evidence="10">
    <location>
        <position position="8"/>
    </location>
</feature>
<dbReference type="InterPro" id="IPR005002">
    <property type="entry name" value="PMM"/>
</dbReference>
<dbReference type="RefSeq" id="WP_050058652.1">
    <property type="nucleotide sequence ID" value="NZ_JACHEK010000003.1"/>
</dbReference>
<evidence type="ECO:0000256" key="5">
    <source>
        <dbReference type="ARBA" id="ARBA00012730"/>
    </source>
</evidence>
<evidence type="ECO:0000256" key="7">
    <source>
        <dbReference type="ARBA" id="ARBA00022723"/>
    </source>
</evidence>
<feature type="binding site" evidence="12">
    <location>
        <position position="10"/>
    </location>
    <ligand>
        <name>Mg(2+)</name>
        <dbReference type="ChEBI" id="CHEBI:18420"/>
        <label>1</label>
    </ligand>
</feature>
<dbReference type="InterPro" id="IPR043169">
    <property type="entry name" value="PMM_cap"/>
</dbReference>
<dbReference type="InterPro" id="IPR006379">
    <property type="entry name" value="HAD-SF_hydro_IIB"/>
</dbReference>
<dbReference type="GO" id="GO:0006487">
    <property type="term" value="P:protein N-linked glycosylation"/>
    <property type="evidence" value="ECO:0007669"/>
    <property type="project" value="TreeGrafter"/>
</dbReference>
<evidence type="ECO:0000256" key="10">
    <source>
        <dbReference type="PIRSR" id="PIRSR605002-1"/>
    </source>
</evidence>
<evidence type="ECO:0000256" key="3">
    <source>
        <dbReference type="ARBA" id="ARBA00009736"/>
    </source>
</evidence>
<evidence type="ECO:0000256" key="12">
    <source>
        <dbReference type="PIRSR" id="PIRSR605002-3"/>
    </source>
</evidence>
<comment type="cofactor">
    <cofactor evidence="12">
        <name>Mg(2+)</name>
        <dbReference type="ChEBI" id="CHEBI:18420"/>
    </cofactor>
</comment>
<comment type="pathway">
    <text evidence="2">Nucleotide-sugar biosynthesis; GDP-alpha-D-mannose biosynthesis; alpha-D-mannose 1-phosphate from D-fructose 6-phosphate: step 2/2.</text>
</comment>
<accession>A0A841JR14</accession>
<evidence type="ECO:0000313" key="13">
    <source>
        <dbReference type="EMBL" id="MBB6143766.1"/>
    </source>
</evidence>
<dbReference type="OrthoDB" id="2241234at2"/>
<dbReference type="GO" id="GO:0004615">
    <property type="term" value="F:phosphomannomutase activity"/>
    <property type="evidence" value="ECO:0007669"/>
    <property type="project" value="UniProtKB-EC"/>
</dbReference>
<dbReference type="InterPro" id="IPR036412">
    <property type="entry name" value="HAD-like_sf"/>
</dbReference>
<evidence type="ECO:0000256" key="2">
    <source>
        <dbReference type="ARBA" id="ARBA00004699"/>
    </source>
</evidence>
<comment type="subcellular location">
    <subcellularLocation>
        <location evidence="1">Cytoplasm</location>
    </subcellularLocation>
</comment>
<dbReference type="SUPFAM" id="SSF56784">
    <property type="entry name" value="HAD-like"/>
    <property type="match status" value="1"/>
</dbReference>
<feature type="binding site" evidence="12">
    <location>
        <position position="208"/>
    </location>
    <ligand>
        <name>Mg(2+)</name>
        <dbReference type="ChEBI" id="CHEBI:18420"/>
        <label>1</label>
    </ligand>
</feature>
<dbReference type="GO" id="GO:0006013">
    <property type="term" value="P:mannose metabolic process"/>
    <property type="evidence" value="ECO:0007669"/>
    <property type="project" value="TreeGrafter"/>
</dbReference>
<dbReference type="SFLD" id="SFLDS00003">
    <property type="entry name" value="Haloacid_Dehalogenase"/>
    <property type="match status" value="1"/>
</dbReference>
<dbReference type="Gene3D" id="3.40.50.1000">
    <property type="entry name" value="HAD superfamily/HAD-like"/>
    <property type="match status" value="1"/>
</dbReference>
<feature type="active site" description="Proton donor/acceptor" evidence="10">
    <location>
        <position position="10"/>
    </location>
</feature>
<evidence type="ECO:0000256" key="1">
    <source>
        <dbReference type="ARBA" id="ARBA00004496"/>
    </source>
</evidence>
<feature type="binding site" evidence="12">
    <location>
        <position position="8"/>
    </location>
    <ligand>
        <name>Mg(2+)</name>
        <dbReference type="ChEBI" id="CHEBI:18420"/>
        <label>1</label>
    </ligand>
</feature>
<keyword evidence="14" id="KW-1185">Reference proteome</keyword>
<dbReference type="AlphaFoldDB" id="A0A841JR14"/>
<comment type="similarity">
    <text evidence="3">Belongs to the eukaryotic PMM family.</text>
</comment>
<dbReference type="Proteomes" id="UP000538666">
    <property type="component" value="Unassembled WGS sequence"/>
</dbReference>
<gene>
    <name evidence="13" type="ORF">HNQ77_001715</name>
</gene>
<sequence length="259" mass="28367">MKKLIVFDLDGTLAESKSSLDAEMSTLLRDLLDVTKVAVISGGDWPQFETQVLSHLPHDERLANLSLLPTCGTKFFQYSGDWKKIYSEDFTADEKKKIIDSLNEAFQAAGFKVEKVWGEVVEDRGSQITLSALGQQAPLAEKIKWDPVFAKRKKIKAILDPLIPGFSVRLGGATSIDVTKPGIDKAYGIRKLRDILGISLKEMIYVGDALFPGGNDYPAEKVGVISIPVRGPEDTKRVIEAIIACLGGDQQADFQAGLQ</sequence>
<dbReference type="EC" id="5.4.2.8" evidence="5"/>
<keyword evidence="7 12" id="KW-0479">Metal-binding</keyword>
<organism evidence="13 14">
    <name type="scientific">Silvibacterium bohemicum</name>
    <dbReference type="NCBI Taxonomy" id="1577686"/>
    <lineage>
        <taxon>Bacteria</taxon>
        <taxon>Pseudomonadati</taxon>
        <taxon>Acidobacteriota</taxon>
        <taxon>Terriglobia</taxon>
        <taxon>Terriglobales</taxon>
        <taxon>Acidobacteriaceae</taxon>
        <taxon>Silvibacterium</taxon>
    </lineage>
</organism>